<dbReference type="OMA" id="YLRTMIN"/>
<dbReference type="HOGENOM" id="CLU_2504330_0_0_1"/>
<accession>T1HDF1</accession>
<dbReference type="STRING" id="13249.T1HDF1"/>
<dbReference type="GO" id="GO:0015074">
    <property type="term" value="P:DNA integration"/>
    <property type="evidence" value="ECO:0007669"/>
    <property type="project" value="InterPro"/>
</dbReference>
<dbReference type="InterPro" id="IPR001584">
    <property type="entry name" value="Integrase_cat-core"/>
</dbReference>
<dbReference type="InterPro" id="IPR052160">
    <property type="entry name" value="Gypsy_RT_Integrase-like"/>
</dbReference>
<feature type="domain" description="Integrase catalytic" evidence="1">
    <location>
        <begin position="33"/>
        <end position="86"/>
    </location>
</feature>
<dbReference type="Proteomes" id="UP000015103">
    <property type="component" value="Unassembled WGS sequence"/>
</dbReference>
<evidence type="ECO:0000313" key="3">
    <source>
        <dbReference type="Proteomes" id="UP000015103"/>
    </source>
</evidence>
<evidence type="ECO:0000313" key="2">
    <source>
        <dbReference type="EnsemblMetazoa" id="RPRC002068-PA"/>
    </source>
</evidence>
<dbReference type="VEuPathDB" id="VectorBase:RPRC002068"/>
<organism evidence="2 3">
    <name type="scientific">Rhodnius prolixus</name>
    <name type="common">Triatomid bug</name>
    <dbReference type="NCBI Taxonomy" id="13249"/>
    <lineage>
        <taxon>Eukaryota</taxon>
        <taxon>Metazoa</taxon>
        <taxon>Ecdysozoa</taxon>
        <taxon>Arthropoda</taxon>
        <taxon>Hexapoda</taxon>
        <taxon>Insecta</taxon>
        <taxon>Pterygota</taxon>
        <taxon>Neoptera</taxon>
        <taxon>Paraneoptera</taxon>
        <taxon>Hemiptera</taxon>
        <taxon>Heteroptera</taxon>
        <taxon>Panheteroptera</taxon>
        <taxon>Cimicomorpha</taxon>
        <taxon>Reduviidae</taxon>
        <taxon>Triatominae</taxon>
        <taxon>Rhodnius</taxon>
    </lineage>
</organism>
<dbReference type="InterPro" id="IPR036397">
    <property type="entry name" value="RNaseH_sf"/>
</dbReference>
<dbReference type="SUPFAM" id="SSF53098">
    <property type="entry name" value="Ribonuclease H-like"/>
    <property type="match status" value="1"/>
</dbReference>
<dbReference type="PANTHER" id="PTHR47266">
    <property type="entry name" value="ENDONUCLEASE-RELATED"/>
    <property type="match status" value="1"/>
</dbReference>
<protein>
    <submittedName>
        <fullName evidence="2">Integrase catalytic domain-containing protein</fullName>
    </submittedName>
</protein>
<evidence type="ECO:0000259" key="1">
    <source>
        <dbReference type="PROSITE" id="PS50994"/>
    </source>
</evidence>
<dbReference type="Gene3D" id="3.30.420.10">
    <property type="entry name" value="Ribonuclease H-like superfamily/Ribonuclease H"/>
    <property type="match status" value="1"/>
</dbReference>
<keyword evidence="3" id="KW-1185">Reference proteome</keyword>
<dbReference type="EMBL" id="ACPB03032255">
    <property type="status" value="NOT_ANNOTATED_CDS"/>
    <property type="molecule type" value="Genomic_DNA"/>
</dbReference>
<dbReference type="AlphaFoldDB" id="T1HDF1"/>
<proteinExistence type="predicted"/>
<dbReference type="InterPro" id="IPR012337">
    <property type="entry name" value="RNaseH-like_sf"/>
</dbReference>
<dbReference type="EnsemblMetazoa" id="RPRC002068-RA">
    <property type="protein sequence ID" value="RPRC002068-PA"/>
    <property type="gene ID" value="RPRC002068"/>
</dbReference>
<dbReference type="PROSITE" id="PS50994">
    <property type="entry name" value="INTEGRASE"/>
    <property type="match status" value="1"/>
</dbReference>
<dbReference type="InParanoid" id="T1HDF1"/>
<sequence length="86" mass="9749">MTRDVERYVKSCQSCNERKSPSVLAVPLGRENGATYPFELVSLDVVECPLSSRGNRYLLTMVDHFTRYAEVVAMRTQTAEETARAF</sequence>
<name>T1HDF1_RHOPR</name>
<dbReference type="GO" id="GO:0003676">
    <property type="term" value="F:nucleic acid binding"/>
    <property type="evidence" value="ECO:0007669"/>
    <property type="project" value="InterPro"/>
</dbReference>
<reference evidence="2" key="1">
    <citation type="submission" date="2015-05" db="UniProtKB">
        <authorList>
            <consortium name="EnsemblMetazoa"/>
        </authorList>
    </citation>
    <scope>IDENTIFICATION</scope>
</reference>